<sequence>MVFAALVLAVALSPHSHVLLHFRVVEAAADEALGGIEGVVGVGDRLALGRHPHQALALSRERHHGRRGPGTLRVLQHLGTKARVTHTRSPRGHTGDTPRAKYQAKDLSKSTLSLQHSTSSSR</sequence>
<protein>
    <recommendedName>
        <fullName evidence="5">Secreted protein</fullName>
    </recommendedName>
</protein>
<evidence type="ECO:0000313" key="3">
    <source>
        <dbReference type="EMBL" id="RLV92193.1"/>
    </source>
</evidence>
<gene>
    <name evidence="3" type="ORF">DV515_00013887</name>
</gene>
<proteinExistence type="predicted"/>
<dbReference type="EMBL" id="QUSF01000103">
    <property type="protein sequence ID" value="RLV92193.1"/>
    <property type="molecule type" value="Genomic_DNA"/>
</dbReference>
<comment type="caution">
    <text evidence="3">The sequence shown here is derived from an EMBL/GenBank/DDBJ whole genome shotgun (WGS) entry which is preliminary data.</text>
</comment>
<dbReference type="Pfam" id="PF10712">
    <property type="entry name" value="NAD-GH"/>
    <property type="match status" value="1"/>
</dbReference>
<name>A0A3L8S0S5_CHLGU</name>
<dbReference type="InterPro" id="IPR019651">
    <property type="entry name" value="Glutamate_DH_NAD-spec"/>
</dbReference>
<feature type="region of interest" description="Disordered" evidence="1">
    <location>
        <begin position="77"/>
        <end position="122"/>
    </location>
</feature>
<evidence type="ECO:0000313" key="4">
    <source>
        <dbReference type="Proteomes" id="UP000276834"/>
    </source>
</evidence>
<evidence type="ECO:0000256" key="2">
    <source>
        <dbReference type="SAM" id="SignalP"/>
    </source>
</evidence>
<accession>A0A3L8S0S5</accession>
<organism evidence="3 4">
    <name type="scientific">Chloebia gouldiae</name>
    <name type="common">Gouldian finch</name>
    <name type="synonym">Erythrura gouldiae</name>
    <dbReference type="NCBI Taxonomy" id="44316"/>
    <lineage>
        <taxon>Eukaryota</taxon>
        <taxon>Metazoa</taxon>
        <taxon>Chordata</taxon>
        <taxon>Craniata</taxon>
        <taxon>Vertebrata</taxon>
        <taxon>Euteleostomi</taxon>
        <taxon>Archelosauria</taxon>
        <taxon>Archosauria</taxon>
        <taxon>Dinosauria</taxon>
        <taxon>Saurischia</taxon>
        <taxon>Theropoda</taxon>
        <taxon>Coelurosauria</taxon>
        <taxon>Aves</taxon>
        <taxon>Neognathae</taxon>
        <taxon>Neoaves</taxon>
        <taxon>Telluraves</taxon>
        <taxon>Australaves</taxon>
        <taxon>Passeriformes</taxon>
        <taxon>Passeroidea</taxon>
        <taxon>Passeridae</taxon>
        <taxon>Chloebia</taxon>
    </lineage>
</organism>
<feature type="signal peptide" evidence="2">
    <location>
        <begin position="1"/>
        <end position="27"/>
    </location>
</feature>
<feature type="chain" id="PRO_5018156101" description="Secreted protein" evidence="2">
    <location>
        <begin position="28"/>
        <end position="122"/>
    </location>
</feature>
<feature type="compositionally biased region" description="Basic and acidic residues" evidence="1">
    <location>
        <begin position="93"/>
        <end position="108"/>
    </location>
</feature>
<evidence type="ECO:0008006" key="5">
    <source>
        <dbReference type="Google" id="ProtNLM"/>
    </source>
</evidence>
<feature type="compositionally biased region" description="Low complexity" evidence="1">
    <location>
        <begin position="109"/>
        <end position="122"/>
    </location>
</feature>
<evidence type="ECO:0000256" key="1">
    <source>
        <dbReference type="SAM" id="MobiDB-lite"/>
    </source>
</evidence>
<reference evidence="3 4" key="1">
    <citation type="journal article" date="2018" name="Proc. R. Soc. B">
        <title>A non-coding region near Follistatin controls head colour polymorphism in the Gouldian finch.</title>
        <authorList>
            <person name="Toomey M.B."/>
            <person name="Marques C.I."/>
            <person name="Andrade P."/>
            <person name="Araujo P.M."/>
            <person name="Sabatino S."/>
            <person name="Gazda M.A."/>
            <person name="Afonso S."/>
            <person name="Lopes R.J."/>
            <person name="Corbo J.C."/>
            <person name="Carneiro M."/>
        </authorList>
    </citation>
    <scope>NUCLEOTIDE SEQUENCE [LARGE SCALE GENOMIC DNA]</scope>
    <source>
        <strain evidence="3">Red01</strain>
        <tissue evidence="3">Muscle</tissue>
    </source>
</reference>
<dbReference type="AlphaFoldDB" id="A0A3L8S0S5"/>
<keyword evidence="2" id="KW-0732">Signal</keyword>
<dbReference type="Proteomes" id="UP000276834">
    <property type="component" value="Unassembled WGS sequence"/>
</dbReference>
<keyword evidence="4" id="KW-1185">Reference proteome</keyword>